<dbReference type="Proteomes" id="UP000008720">
    <property type="component" value="Chromosome"/>
</dbReference>
<evidence type="ECO:0000313" key="2">
    <source>
        <dbReference type="Proteomes" id="UP000008720"/>
    </source>
</evidence>
<dbReference type="KEGG" id="mtt:Ftrac_2334"/>
<organism evidence="1 2">
    <name type="scientific">Marivirga tractuosa (strain ATCC 23168 / DSM 4126 / NBRC 15989 / NCIMB 1408 / VKM B-1430 / H-43)</name>
    <name type="common">Microscilla tractuosa</name>
    <name type="synonym">Flexibacter tractuosus</name>
    <dbReference type="NCBI Taxonomy" id="643867"/>
    <lineage>
        <taxon>Bacteria</taxon>
        <taxon>Pseudomonadati</taxon>
        <taxon>Bacteroidota</taxon>
        <taxon>Cytophagia</taxon>
        <taxon>Cytophagales</taxon>
        <taxon>Marivirgaceae</taxon>
        <taxon>Marivirga</taxon>
    </lineage>
</organism>
<keyword evidence="2" id="KW-1185">Reference proteome</keyword>
<dbReference type="RefSeq" id="WP_013454455.1">
    <property type="nucleotide sequence ID" value="NC_014759.1"/>
</dbReference>
<evidence type="ECO:0000313" key="1">
    <source>
        <dbReference type="EMBL" id="ADR22312.1"/>
    </source>
</evidence>
<proteinExistence type="predicted"/>
<dbReference type="HOGENOM" id="CLU_2046900_0_0_10"/>
<dbReference type="InterPro" id="IPR027417">
    <property type="entry name" value="P-loop_NTPase"/>
</dbReference>
<dbReference type="eggNOG" id="COG3950">
    <property type="taxonomic scope" value="Bacteria"/>
</dbReference>
<dbReference type="OrthoDB" id="9784297at2"/>
<protein>
    <recommendedName>
        <fullName evidence="3">Rad50/SbcC-type AAA domain-containing protein</fullName>
    </recommendedName>
</protein>
<evidence type="ECO:0008006" key="3">
    <source>
        <dbReference type="Google" id="ProtNLM"/>
    </source>
</evidence>
<accession>E4TLK8</accession>
<reference evidence="1 2" key="1">
    <citation type="journal article" date="2011" name="Stand. Genomic Sci.">
        <title>Complete genome sequence of Marivirga tractuosa type strain (H-43).</title>
        <authorList>
            <person name="Pagani I."/>
            <person name="Chertkov O."/>
            <person name="Lapidus A."/>
            <person name="Lucas S."/>
            <person name="Del Rio T.G."/>
            <person name="Tice H."/>
            <person name="Copeland A."/>
            <person name="Cheng J.F."/>
            <person name="Nolan M."/>
            <person name="Saunders E."/>
            <person name="Pitluck S."/>
            <person name="Held B."/>
            <person name="Goodwin L."/>
            <person name="Liolios K."/>
            <person name="Ovchinikova G."/>
            <person name="Ivanova N."/>
            <person name="Mavromatis K."/>
            <person name="Pati A."/>
            <person name="Chen A."/>
            <person name="Palaniappan K."/>
            <person name="Land M."/>
            <person name="Hauser L."/>
            <person name="Jeffries C.D."/>
            <person name="Detter J.C."/>
            <person name="Han C."/>
            <person name="Tapia R."/>
            <person name="Ngatchou-Djao O.D."/>
            <person name="Rohde M."/>
            <person name="Goker M."/>
            <person name="Spring S."/>
            <person name="Sikorski J."/>
            <person name="Woyke T."/>
            <person name="Bristow J."/>
            <person name="Eisen J.A."/>
            <person name="Markowitz V."/>
            <person name="Hugenholtz P."/>
            <person name="Klenk H.P."/>
            <person name="Kyrpides N.C."/>
        </authorList>
    </citation>
    <scope>NUCLEOTIDE SEQUENCE [LARGE SCALE GENOMIC DNA]</scope>
    <source>
        <strain evidence="2">ATCC 23168 / DSM 4126 / NBRC 15989 / NCIMB 1408 / VKM B-1430 / H-43</strain>
    </source>
</reference>
<sequence length="120" mass="13714">MILKKLILENTGPIHNINHSFEAKDNVIKPLVLVGRNGSGKSIAISFIINSIIAGKQVIFDDVEVEKGKVYKLRSSNYIRNGEDFYHGKIELLGSFYCSEFQLNLTRKEFEEKLKYTPLH</sequence>
<dbReference type="EMBL" id="CP002349">
    <property type="protein sequence ID" value="ADR22312.1"/>
    <property type="molecule type" value="Genomic_DNA"/>
</dbReference>
<dbReference type="SUPFAM" id="SSF52540">
    <property type="entry name" value="P-loop containing nucleoside triphosphate hydrolases"/>
    <property type="match status" value="1"/>
</dbReference>
<dbReference type="Gene3D" id="3.40.50.300">
    <property type="entry name" value="P-loop containing nucleotide triphosphate hydrolases"/>
    <property type="match status" value="1"/>
</dbReference>
<gene>
    <name evidence="1" type="ordered locus">Ftrac_2334</name>
</gene>
<name>E4TLK8_MARTH</name>
<dbReference type="AlphaFoldDB" id="E4TLK8"/>